<dbReference type="InterPro" id="IPR036378">
    <property type="entry name" value="FAS1_dom_sf"/>
</dbReference>
<comment type="caution">
    <text evidence="2">The sequence shown here is derived from an EMBL/GenBank/DDBJ whole genome shotgun (WGS) entry which is preliminary data.</text>
</comment>
<evidence type="ECO:0000313" key="2">
    <source>
        <dbReference type="EMBL" id="RHB36946.1"/>
    </source>
</evidence>
<dbReference type="EMBL" id="QSGO01000003">
    <property type="protein sequence ID" value="RHB36946.1"/>
    <property type="molecule type" value="Genomic_DNA"/>
</dbReference>
<dbReference type="Gene3D" id="2.30.180.10">
    <property type="entry name" value="FAS1 domain"/>
    <property type="match status" value="1"/>
</dbReference>
<protein>
    <recommendedName>
        <fullName evidence="1">FAS1 domain-containing protein</fullName>
    </recommendedName>
</protein>
<dbReference type="RefSeq" id="WP_122201006.1">
    <property type="nucleotide sequence ID" value="NZ_CABJFV010000003.1"/>
</dbReference>
<gene>
    <name evidence="2" type="ORF">DW888_05145</name>
</gene>
<proteinExistence type="predicted"/>
<feature type="domain" description="FAS1" evidence="1">
    <location>
        <begin position="32"/>
        <end position="227"/>
    </location>
</feature>
<evidence type="ECO:0000313" key="3">
    <source>
        <dbReference type="Proteomes" id="UP000284379"/>
    </source>
</evidence>
<dbReference type="Pfam" id="PF02469">
    <property type="entry name" value="Fasciclin"/>
    <property type="match status" value="1"/>
</dbReference>
<dbReference type="GeneID" id="69504865"/>
<organism evidence="2 3">
    <name type="scientific">Bacteroides nordii</name>
    <dbReference type="NCBI Taxonomy" id="291645"/>
    <lineage>
        <taxon>Bacteria</taxon>
        <taxon>Pseudomonadati</taxon>
        <taxon>Bacteroidota</taxon>
        <taxon>Bacteroidia</taxon>
        <taxon>Bacteroidales</taxon>
        <taxon>Bacteroidaceae</taxon>
        <taxon>Bacteroides</taxon>
    </lineage>
</organism>
<dbReference type="Proteomes" id="UP000284379">
    <property type="component" value="Unassembled WGS sequence"/>
</dbReference>
<evidence type="ECO:0000259" key="1">
    <source>
        <dbReference type="PROSITE" id="PS50213"/>
    </source>
</evidence>
<dbReference type="PROSITE" id="PS51257">
    <property type="entry name" value="PROKAR_LIPOPROTEIN"/>
    <property type="match status" value="1"/>
</dbReference>
<dbReference type="PROSITE" id="PS50213">
    <property type="entry name" value="FAS1"/>
    <property type="match status" value="1"/>
</dbReference>
<accession>A0A413VTJ9</accession>
<sequence>MKKYFLIGLFFCSLAACQSEMDKYYEIPDWLKGNAYEVMKDKGTFSTFMRAVERSSYADLVKGKGIVTVMAPTDEAFTAYLSKHNYSSIDDIPEVELNKLVGYHLVYYSYSKRDFLFYNPNGVDNEIQKPGHYFKFRTKSRDAISTVVDRANNDVVRKIMHKERFIPIISEYSLSSISASQKEDYETMFPGSVYTGGTGSFNVANASVIGDEVVTDNGYLYTINQVIEPLETIYAEMNKENSDYTQFAKMYDRFVVYQYDEDATRDYGNGDSLFVHSHNILPPIACEWTNFYNLSTPDYAQMNYLTSVSYAVLAPDNKSINQFFQKYWSASFSSLEEVNFVPLYHFMNEHAIRYGGGMIGAYALGSYIVNNDIWDDHQLAMPTDVKVCSNGILGGMKDNVITPEVFETPIAPALCNKDYNVFALLCHKGSLFDIFSKSLDKDFDVFFPTDEMLLGSEYNGDYIQYLKGNPYIITDEQVQVANSTDGTMSNATTSQAKAIAGAHIADGIMAQKGETEMIYSTYNDYEYLYRKGNKIYSSATWNSERFDNEVSVAEIELIKSYNMGNAYALKGDKGTTSLIADQSNFKDRVKQIKGTNDYSGFGIYLGMASVDDTEPAFNFLQGNRFIVFVSTQASVLADLIGSNPKFDRQAPQEERDMFVKSLFVDMSASGLVDYPFATTGKNTEKVLTTFGTKTVNGKKENITITLINKADGSMKLRDSKGNEVNVTSYFPYIYADGAAYVIDGVLDLLN</sequence>
<dbReference type="SUPFAM" id="SSF82153">
    <property type="entry name" value="FAS1 domain"/>
    <property type="match status" value="1"/>
</dbReference>
<name>A0A413VTJ9_9BACE</name>
<dbReference type="PANTHER" id="PTHR10900">
    <property type="entry name" value="PERIOSTIN-RELATED"/>
    <property type="match status" value="1"/>
</dbReference>
<dbReference type="InterPro" id="IPR000782">
    <property type="entry name" value="FAS1_domain"/>
</dbReference>
<dbReference type="InterPro" id="IPR050904">
    <property type="entry name" value="Adhesion/Biosynth-related"/>
</dbReference>
<dbReference type="AlphaFoldDB" id="A0A413VTJ9"/>
<reference evidence="2 3" key="1">
    <citation type="submission" date="2018-08" db="EMBL/GenBank/DDBJ databases">
        <title>A genome reference for cultivated species of the human gut microbiota.</title>
        <authorList>
            <person name="Zou Y."/>
            <person name="Xue W."/>
            <person name="Luo G."/>
        </authorList>
    </citation>
    <scope>NUCLEOTIDE SEQUENCE [LARGE SCALE GENOMIC DNA]</scope>
    <source>
        <strain evidence="2 3">AM40-30BH</strain>
    </source>
</reference>
<dbReference type="PANTHER" id="PTHR10900:SF77">
    <property type="entry name" value="FI19380P1"/>
    <property type="match status" value="1"/>
</dbReference>